<dbReference type="HOGENOM" id="CLU_1232016_0_0_1"/>
<dbReference type="EMBL" id="GG662564">
    <property type="protein sequence ID" value="EAS01630.1"/>
    <property type="molecule type" value="Genomic_DNA"/>
</dbReference>
<name>I7LWF7_TETTS</name>
<sequence length="225" mass="24999">MSEPVKEYYTPLANTDQNQNNIKSNNQYQNYNGNANNINNNVGYEQMSQPIGQPMMPPPQYGQNGVYPGNNYYPQAQNNGYQAQNGIQGGSYQGSSSGSNQFYQQPPYVQPLYQPPGYAQGVPLEAQVNRIQGSGSANPQVPMLTNLDNCEYPTAFRCNFCQKESVSTMTREPGTGTWMACCCLFFCTFGVLSFIPFCTDSCQDKKHFCPFCGAQVGFREYKPCG</sequence>
<dbReference type="OMA" id="CEYPTAF"/>
<comment type="similarity">
    <text evidence="2">Belongs to the CDIP1/LITAF family.</text>
</comment>
<evidence type="ECO:0000256" key="5">
    <source>
        <dbReference type="ARBA" id="ARBA00023136"/>
    </source>
</evidence>
<proteinExistence type="inferred from homology"/>
<dbReference type="GO" id="GO:0016020">
    <property type="term" value="C:membrane"/>
    <property type="evidence" value="ECO:0007669"/>
    <property type="project" value="UniProtKB-SubCell"/>
</dbReference>
<organism evidence="9 10">
    <name type="scientific">Tetrahymena thermophila (strain SB210)</name>
    <dbReference type="NCBI Taxonomy" id="312017"/>
    <lineage>
        <taxon>Eukaryota</taxon>
        <taxon>Sar</taxon>
        <taxon>Alveolata</taxon>
        <taxon>Ciliophora</taxon>
        <taxon>Intramacronucleata</taxon>
        <taxon>Oligohymenophorea</taxon>
        <taxon>Hymenostomatida</taxon>
        <taxon>Tetrahymenina</taxon>
        <taxon>Tetrahymenidae</taxon>
        <taxon>Tetrahymena</taxon>
    </lineage>
</organism>
<keyword evidence="4" id="KW-0862">Zinc</keyword>
<feature type="transmembrane region" description="Helical" evidence="7">
    <location>
        <begin position="177"/>
        <end position="197"/>
    </location>
</feature>
<evidence type="ECO:0000256" key="2">
    <source>
        <dbReference type="ARBA" id="ARBA00005975"/>
    </source>
</evidence>
<evidence type="ECO:0000256" key="6">
    <source>
        <dbReference type="SAM" id="MobiDB-lite"/>
    </source>
</evidence>
<keyword evidence="3" id="KW-0479">Metal-binding</keyword>
<keyword evidence="10" id="KW-1185">Reference proteome</keyword>
<evidence type="ECO:0000256" key="7">
    <source>
        <dbReference type="SAM" id="Phobius"/>
    </source>
</evidence>
<evidence type="ECO:0000259" key="8">
    <source>
        <dbReference type="PROSITE" id="PS51837"/>
    </source>
</evidence>
<dbReference type="PANTHER" id="PTHR23292:SF6">
    <property type="entry name" value="FI16602P1-RELATED"/>
    <property type="match status" value="1"/>
</dbReference>
<dbReference type="Pfam" id="PF10601">
    <property type="entry name" value="zf-LITAF-like"/>
    <property type="match status" value="1"/>
</dbReference>
<reference evidence="10" key="1">
    <citation type="journal article" date="2006" name="PLoS Biol.">
        <title>Macronuclear genome sequence of the ciliate Tetrahymena thermophila, a model eukaryote.</title>
        <authorList>
            <person name="Eisen J.A."/>
            <person name="Coyne R.S."/>
            <person name="Wu M."/>
            <person name="Wu D."/>
            <person name="Thiagarajan M."/>
            <person name="Wortman J.R."/>
            <person name="Badger J.H."/>
            <person name="Ren Q."/>
            <person name="Amedeo P."/>
            <person name="Jones K.M."/>
            <person name="Tallon L.J."/>
            <person name="Delcher A.L."/>
            <person name="Salzberg S.L."/>
            <person name="Silva J.C."/>
            <person name="Haas B.J."/>
            <person name="Majoros W.H."/>
            <person name="Farzad M."/>
            <person name="Carlton J.M."/>
            <person name="Smith R.K. Jr."/>
            <person name="Garg J."/>
            <person name="Pearlman R.E."/>
            <person name="Karrer K.M."/>
            <person name="Sun L."/>
            <person name="Manning G."/>
            <person name="Elde N.C."/>
            <person name="Turkewitz A.P."/>
            <person name="Asai D.J."/>
            <person name="Wilkes D.E."/>
            <person name="Wang Y."/>
            <person name="Cai H."/>
            <person name="Collins K."/>
            <person name="Stewart B.A."/>
            <person name="Lee S.R."/>
            <person name="Wilamowska K."/>
            <person name="Weinberg Z."/>
            <person name="Ruzzo W.L."/>
            <person name="Wloga D."/>
            <person name="Gaertig J."/>
            <person name="Frankel J."/>
            <person name="Tsao C.-C."/>
            <person name="Gorovsky M.A."/>
            <person name="Keeling P.J."/>
            <person name="Waller R.F."/>
            <person name="Patron N.J."/>
            <person name="Cherry J.M."/>
            <person name="Stover N.A."/>
            <person name="Krieger C.J."/>
            <person name="del Toro C."/>
            <person name="Ryder H.F."/>
            <person name="Williamson S.C."/>
            <person name="Barbeau R.A."/>
            <person name="Hamilton E.P."/>
            <person name="Orias E."/>
        </authorList>
    </citation>
    <scope>NUCLEOTIDE SEQUENCE [LARGE SCALE GENOMIC DNA]</scope>
    <source>
        <strain evidence="10">SB210</strain>
    </source>
</reference>
<accession>I7LWF7</accession>
<evidence type="ECO:0000256" key="3">
    <source>
        <dbReference type="ARBA" id="ARBA00022723"/>
    </source>
</evidence>
<dbReference type="Proteomes" id="UP000009168">
    <property type="component" value="Unassembled WGS sequence"/>
</dbReference>
<dbReference type="OrthoDB" id="5599753at2759"/>
<comment type="subcellular location">
    <subcellularLocation>
        <location evidence="1">Membrane</location>
        <topology evidence="1">Peripheral membrane protein</topology>
    </subcellularLocation>
</comment>
<dbReference type="InParanoid" id="I7LWF7"/>
<dbReference type="InterPro" id="IPR006629">
    <property type="entry name" value="LITAF"/>
</dbReference>
<protein>
    <submittedName>
        <fullName evidence="9">LITAF-like zinc ribbon domain protein</fullName>
    </submittedName>
</protein>
<keyword evidence="7" id="KW-1133">Transmembrane helix</keyword>
<gene>
    <name evidence="9" type="ORF">TTHERM_00933190</name>
</gene>
<dbReference type="KEGG" id="tet:TTHERM_00933190"/>
<dbReference type="GO" id="GO:0008270">
    <property type="term" value="F:zinc ion binding"/>
    <property type="evidence" value="ECO:0007669"/>
    <property type="project" value="TreeGrafter"/>
</dbReference>
<dbReference type="RefSeq" id="XP_001021875.1">
    <property type="nucleotide sequence ID" value="XM_001021875.1"/>
</dbReference>
<dbReference type="AlphaFoldDB" id="I7LWF7"/>
<dbReference type="PANTHER" id="PTHR23292">
    <property type="entry name" value="LIPOPOLYSACCHARIDE-INDUCED TUMOR NECROSIS FACTOR-ALPHA FACTOR"/>
    <property type="match status" value="1"/>
</dbReference>
<dbReference type="SMART" id="SM00714">
    <property type="entry name" value="LITAF"/>
    <property type="match status" value="1"/>
</dbReference>
<dbReference type="InterPro" id="IPR037519">
    <property type="entry name" value="LITAF_fam"/>
</dbReference>
<dbReference type="GeneID" id="7839800"/>
<evidence type="ECO:0000256" key="1">
    <source>
        <dbReference type="ARBA" id="ARBA00004170"/>
    </source>
</evidence>
<evidence type="ECO:0000256" key="4">
    <source>
        <dbReference type="ARBA" id="ARBA00022833"/>
    </source>
</evidence>
<dbReference type="STRING" id="312017.I7LWF7"/>
<evidence type="ECO:0000313" key="10">
    <source>
        <dbReference type="Proteomes" id="UP000009168"/>
    </source>
</evidence>
<feature type="domain" description="LITAF" evidence="8">
    <location>
        <begin position="138"/>
        <end position="221"/>
    </location>
</feature>
<keyword evidence="7" id="KW-0812">Transmembrane</keyword>
<evidence type="ECO:0000313" key="9">
    <source>
        <dbReference type="EMBL" id="EAS01630.1"/>
    </source>
</evidence>
<dbReference type="eggNOG" id="ENOG502SCEM">
    <property type="taxonomic scope" value="Eukaryota"/>
</dbReference>
<feature type="region of interest" description="Disordered" evidence="6">
    <location>
        <begin position="79"/>
        <end position="100"/>
    </location>
</feature>
<keyword evidence="5 7" id="KW-0472">Membrane</keyword>
<dbReference type="PROSITE" id="PS51837">
    <property type="entry name" value="LITAF"/>
    <property type="match status" value="1"/>
</dbReference>